<sequence length="441" mass="46334">MKTQNPVICGECGAENAPGDRFCAECGAYLEWLKAEQPAAPIAPVPTAPVRPAMDGQPAETTEATEPVAGRPEPAAPEAAQPGVPEPGQPVPVPESAAPEPPVQPALGYAPVPDRPGAQADPSLRTGPGAVEPAGPVAVRPGKRKLKAPRAKPRPRPAGSLPGDLICGQCGTGNSPNRKFCRQCAHSLLDAPKVAPLPWWQRLFGARARKPARAGTRPKFRQHRFPTRTVTTVLILGLLGGGGFAAREQLRSGFGFVQDKFSNNSPLRPSSIEASSSAEGHPPELAIDGVVNRAWQPAQPGDGVGEFLQAHYQLPVRLVFLQIRTGAAEQSEQFLGSGRPLGLRVELSLAGGAPRTLDLDLADKPTVQQFYLGQDDVVGVKLTVRSSIPGTSDPRIALSEVEFLGRSGSDPIRSDRIGSERGAQALPAKLSGTPSASRTRA</sequence>
<comment type="caution">
    <text evidence="3">The sequence shown here is derived from an EMBL/GenBank/DDBJ whole genome shotgun (WGS) entry which is preliminary data.</text>
</comment>
<keyword evidence="4" id="KW-1185">Reference proteome</keyword>
<proteinExistence type="predicted"/>
<dbReference type="Pfam" id="PF13240">
    <property type="entry name" value="Zn_Ribbon_1"/>
    <property type="match status" value="1"/>
</dbReference>
<feature type="compositionally biased region" description="Basic residues" evidence="1">
    <location>
        <begin position="141"/>
        <end position="155"/>
    </location>
</feature>
<feature type="region of interest" description="Disordered" evidence="1">
    <location>
        <begin position="406"/>
        <end position="441"/>
    </location>
</feature>
<dbReference type="Proteomes" id="UP001185069">
    <property type="component" value="Unassembled WGS sequence"/>
</dbReference>
<evidence type="ECO:0000313" key="4">
    <source>
        <dbReference type="Proteomes" id="UP001185069"/>
    </source>
</evidence>
<dbReference type="NCBIfam" id="NF047619">
    <property type="entry name" value="NADase_discoid"/>
    <property type="match status" value="1"/>
</dbReference>
<protein>
    <submittedName>
        <fullName evidence="3">Ribosomal protein L40E</fullName>
    </submittedName>
</protein>
<feature type="region of interest" description="Disordered" evidence="1">
    <location>
        <begin position="42"/>
        <end position="160"/>
    </location>
</feature>
<feature type="compositionally biased region" description="Polar residues" evidence="1">
    <location>
        <begin position="432"/>
        <end position="441"/>
    </location>
</feature>
<evidence type="ECO:0000259" key="2">
    <source>
        <dbReference type="Pfam" id="PF13240"/>
    </source>
</evidence>
<evidence type="ECO:0000313" key="3">
    <source>
        <dbReference type="EMBL" id="MDR6268119.1"/>
    </source>
</evidence>
<feature type="domain" description="Zinc-ribbon" evidence="2">
    <location>
        <begin position="9"/>
        <end position="29"/>
    </location>
</feature>
<dbReference type="InterPro" id="IPR057561">
    <property type="entry name" value="NADase_transloc"/>
</dbReference>
<keyword evidence="3" id="KW-0687">Ribonucleoprotein</keyword>
<accession>A0ABU1J6R3</accession>
<feature type="compositionally biased region" description="Pro residues" evidence="1">
    <location>
        <begin position="84"/>
        <end position="104"/>
    </location>
</feature>
<dbReference type="InterPro" id="IPR026870">
    <property type="entry name" value="Zinc_ribbon_dom"/>
</dbReference>
<name>A0ABU1J6R3_9MICC</name>
<organism evidence="3 4">
    <name type="scientific">Arthrobacter russicus</name>
    <dbReference type="NCBI Taxonomy" id="172040"/>
    <lineage>
        <taxon>Bacteria</taxon>
        <taxon>Bacillati</taxon>
        <taxon>Actinomycetota</taxon>
        <taxon>Actinomycetes</taxon>
        <taxon>Micrococcales</taxon>
        <taxon>Micrococcaceae</taxon>
        <taxon>Arthrobacter</taxon>
    </lineage>
</organism>
<evidence type="ECO:0000256" key="1">
    <source>
        <dbReference type="SAM" id="MobiDB-lite"/>
    </source>
</evidence>
<dbReference type="GO" id="GO:0005840">
    <property type="term" value="C:ribosome"/>
    <property type="evidence" value="ECO:0007669"/>
    <property type="project" value="UniProtKB-KW"/>
</dbReference>
<gene>
    <name evidence="3" type="ORF">JOE69_000357</name>
</gene>
<dbReference type="RefSeq" id="WP_309795563.1">
    <property type="nucleotide sequence ID" value="NZ_BAAAHY010000006.1"/>
</dbReference>
<feature type="compositionally biased region" description="Low complexity" evidence="1">
    <location>
        <begin position="66"/>
        <end position="83"/>
    </location>
</feature>
<keyword evidence="3" id="KW-0689">Ribosomal protein</keyword>
<dbReference type="EMBL" id="JAVDQF010000001">
    <property type="protein sequence ID" value="MDR6268119.1"/>
    <property type="molecule type" value="Genomic_DNA"/>
</dbReference>
<reference evidence="3 4" key="1">
    <citation type="submission" date="2023-07" db="EMBL/GenBank/DDBJ databases">
        <title>Sequencing the genomes of 1000 actinobacteria strains.</title>
        <authorList>
            <person name="Klenk H.-P."/>
        </authorList>
    </citation>
    <scope>NUCLEOTIDE SEQUENCE [LARGE SCALE GENOMIC DNA]</scope>
    <source>
        <strain evidence="3 4">DSM 14555</strain>
    </source>
</reference>